<dbReference type="RefSeq" id="WP_013725329.1">
    <property type="nucleotide sequence ID" value="NZ_LGVO01000042.1"/>
</dbReference>
<organism evidence="1 2">
    <name type="scientific">Clostridium botulinum</name>
    <dbReference type="NCBI Taxonomy" id="1491"/>
    <lineage>
        <taxon>Bacteria</taxon>
        <taxon>Bacillati</taxon>
        <taxon>Bacillota</taxon>
        <taxon>Clostridia</taxon>
        <taxon>Eubacteriales</taxon>
        <taxon>Clostridiaceae</taxon>
        <taxon>Clostridium</taxon>
    </lineage>
</organism>
<evidence type="ECO:0000313" key="2">
    <source>
        <dbReference type="Proteomes" id="UP000037540"/>
    </source>
</evidence>
<dbReference type="AlphaFoldDB" id="A0A9Q1V0S0"/>
<sequence length="404" mass="48416">MKNKRLLQPIYVKNFKCIGKDCEDSCCIGWKIHIDKSTIKKYKNVRNKDLKKRLDKYIKRNRHSVSDKDYGKIKLLENGDCPFLNSEKLCDIFINLGEDKLSRICTQYPRIYNEVEYDVEKSLTVSCPEAARLVLLSKSPMEFEEIQFEEHNVHIDSNVSFKNSNRSIEVYKNFWNIRIFIISVLQNRQYSLDERLMILAFFYKELSEENKNVKDLVDEFEVKVAQNLYKDILLKFDGNLEIKISMLIGLLNINIENNIKFADFTKKYLQGLDIQDYEESELEDIKFKYKLIYEKHYKNIMKDNSYILENYLVNYVFQNLMPLSSFDLFEECMVMVIYYSIIRIYLLGLREYYNEKFSEEVVVVFLQQFTKTIIHNKRYSIWMQEFLESRNLNTIAYLAILLKI</sequence>
<evidence type="ECO:0000313" key="1">
    <source>
        <dbReference type="EMBL" id="KOA90489.1"/>
    </source>
</evidence>
<reference evidence="1 2" key="1">
    <citation type="submission" date="2015-07" db="EMBL/GenBank/DDBJ databases">
        <title>Draft genome sequences of 17 French Clostridium botulinum group III.</title>
        <authorList>
            <person name="Woudstra C."/>
            <person name="Le Marechal C."/>
            <person name="Souillard R."/>
            <person name="Bayon-Auboyer M.-H."/>
            <person name="Dessouter D."/>
            <person name="Fach P."/>
        </authorList>
    </citation>
    <scope>NUCLEOTIDE SEQUENCE [LARGE SCALE GENOMIC DNA]</scope>
    <source>
        <strain evidence="1 2">12LNRI-CD</strain>
    </source>
</reference>
<dbReference type="EMBL" id="LGVR01000001">
    <property type="protein sequence ID" value="KOA90489.1"/>
    <property type="molecule type" value="Genomic_DNA"/>
</dbReference>
<dbReference type="NCBIfam" id="NF038110">
    <property type="entry name" value="Lys_methyl_FliB"/>
    <property type="match status" value="1"/>
</dbReference>
<comment type="caution">
    <text evidence="1">The sequence shown here is derived from an EMBL/GenBank/DDBJ whole genome shotgun (WGS) entry which is preliminary data.</text>
</comment>
<gene>
    <name evidence="1" type="ORF">ADU74_00180</name>
</gene>
<protein>
    <recommendedName>
        <fullName evidence="3">Flagellar protein FliB</fullName>
    </recommendedName>
</protein>
<dbReference type="Proteomes" id="UP000037540">
    <property type="component" value="Unassembled WGS sequence"/>
</dbReference>
<dbReference type="OrthoDB" id="86584at2"/>
<name>A0A9Q1V0S0_CLOBO</name>
<proteinExistence type="predicted"/>
<accession>A0A9Q1V0S0</accession>
<evidence type="ECO:0008006" key="3">
    <source>
        <dbReference type="Google" id="ProtNLM"/>
    </source>
</evidence>